<dbReference type="PROSITE" id="PS50931">
    <property type="entry name" value="HTH_LYSR"/>
    <property type="match status" value="1"/>
</dbReference>
<dbReference type="Gene3D" id="3.40.190.10">
    <property type="entry name" value="Periplasmic binding protein-like II"/>
    <property type="match status" value="2"/>
</dbReference>
<evidence type="ECO:0000259" key="5">
    <source>
        <dbReference type="PROSITE" id="PS50931"/>
    </source>
</evidence>
<dbReference type="FunFam" id="3.40.190.10:FF:000017">
    <property type="entry name" value="Glycine cleavage system transcriptional activator"/>
    <property type="match status" value="1"/>
</dbReference>
<organism evidence="6 7">
    <name type="scientific">Niveibacterium umoris</name>
    <dbReference type="NCBI Taxonomy" id="1193620"/>
    <lineage>
        <taxon>Bacteria</taxon>
        <taxon>Pseudomonadati</taxon>
        <taxon>Pseudomonadota</taxon>
        <taxon>Betaproteobacteria</taxon>
        <taxon>Rhodocyclales</taxon>
        <taxon>Rhodocyclaceae</taxon>
        <taxon>Niveibacterium</taxon>
    </lineage>
</organism>
<dbReference type="Gene3D" id="1.10.10.10">
    <property type="entry name" value="Winged helix-like DNA-binding domain superfamily/Winged helix DNA-binding domain"/>
    <property type="match status" value="1"/>
</dbReference>
<dbReference type="Proteomes" id="UP000561045">
    <property type="component" value="Unassembled WGS sequence"/>
</dbReference>
<dbReference type="GO" id="GO:0043565">
    <property type="term" value="F:sequence-specific DNA binding"/>
    <property type="evidence" value="ECO:0007669"/>
    <property type="project" value="TreeGrafter"/>
</dbReference>
<evidence type="ECO:0000256" key="2">
    <source>
        <dbReference type="ARBA" id="ARBA00023015"/>
    </source>
</evidence>
<evidence type="ECO:0000313" key="6">
    <source>
        <dbReference type="EMBL" id="MBB4014664.1"/>
    </source>
</evidence>
<gene>
    <name evidence="6" type="ORF">GGR36_004020</name>
</gene>
<dbReference type="EMBL" id="JACIET010000003">
    <property type="protein sequence ID" value="MBB4014664.1"/>
    <property type="molecule type" value="Genomic_DNA"/>
</dbReference>
<dbReference type="PRINTS" id="PR00039">
    <property type="entry name" value="HTHLYSR"/>
</dbReference>
<dbReference type="InterPro" id="IPR036388">
    <property type="entry name" value="WH-like_DNA-bd_sf"/>
</dbReference>
<evidence type="ECO:0000256" key="3">
    <source>
        <dbReference type="ARBA" id="ARBA00023125"/>
    </source>
</evidence>
<protein>
    <submittedName>
        <fullName evidence="6">LysR family glycine cleavage system transcriptional activator</fullName>
    </submittedName>
</protein>
<dbReference type="PANTHER" id="PTHR30537:SF26">
    <property type="entry name" value="GLYCINE CLEAVAGE SYSTEM TRANSCRIPTIONAL ACTIVATOR"/>
    <property type="match status" value="1"/>
</dbReference>
<dbReference type="GO" id="GO:0003700">
    <property type="term" value="F:DNA-binding transcription factor activity"/>
    <property type="evidence" value="ECO:0007669"/>
    <property type="project" value="InterPro"/>
</dbReference>
<dbReference type="InterPro" id="IPR058163">
    <property type="entry name" value="LysR-type_TF_proteobact-type"/>
</dbReference>
<accession>A0A840BPS0</accession>
<comment type="caution">
    <text evidence="6">The sequence shown here is derived from an EMBL/GenBank/DDBJ whole genome shotgun (WGS) entry which is preliminary data.</text>
</comment>
<reference evidence="6 7" key="1">
    <citation type="submission" date="2020-08" db="EMBL/GenBank/DDBJ databases">
        <title>Genomic Encyclopedia of Type Strains, Phase IV (KMG-IV): sequencing the most valuable type-strain genomes for metagenomic binning, comparative biology and taxonomic classification.</title>
        <authorList>
            <person name="Goeker M."/>
        </authorList>
    </citation>
    <scope>NUCLEOTIDE SEQUENCE [LARGE SCALE GENOMIC DNA]</scope>
    <source>
        <strain evidence="6 7">DSM 106739</strain>
    </source>
</reference>
<keyword evidence="7" id="KW-1185">Reference proteome</keyword>
<dbReference type="Pfam" id="PF03466">
    <property type="entry name" value="LysR_substrate"/>
    <property type="match status" value="1"/>
</dbReference>
<dbReference type="InterPro" id="IPR036390">
    <property type="entry name" value="WH_DNA-bd_sf"/>
</dbReference>
<evidence type="ECO:0000313" key="7">
    <source>
        <dbReference type="Proteomes" id="UP000561045"/>
    </source>
</evidence>
<name>A0A840BPS0_9RHOO</name>
<dbReference type="RefSeq" id="WP_183637635.1">
    <property type="nucleotide sequence ID" value="NZ_BAABLE010000008.1"/>
</dbReference>
<keyword evidence="3" id="KW-0238">DNA-binding</keyword>
<dbReference type="Pfam" id="PF00126">
    <property type="entry name" value="HTH_1"/>
    <property type="match status" value="1"/>
</dbReference>
<dbReference type="AlphaFoldDB" id="A0A840BPS0"/>
<dbReference type="SUPFAM" id="SSF53850">
    <property type="entry name" value="Periplasmic binding protein-like II"/>
    <property type="match status" value="1"/>
</dbReference>
<dbReference type="FunFam" id="1.10.10.10:FF:000038">
    <property type="entry name" value="Glycine cleavage system transcriptional activator"/>
    <property type="match status" value="1"/>
</dbReference>
<evidence type="ECO:0000256" key="4">
    <source>
        <dbReference type="ARBA" id="ARBA00023163"/>
    </source>
</evidence>
<dbReference type="SUPFAM" id="SSF46785">
    <property type="entry name" value="Winged helix' DNA-binding domain"/>
    <property type="match status" value="1"/>
</dbReference>
<proteinExistence type="inferred from homology"/>
<keyword evidence="2" id="KW-0805">Transcription regulation</keyword>
<sequence length="300" mass="32613">MRRKIPSTAALVAFEAAARHRSFTKAGEEMALTQSAICRQIAGLEEFLGVELFRRTRRGVLLTEAGERYRRQVASRLDAVERDTLELMAGRGQGGTLELGVVPTFATRWLVPRLSRFHAQHPDITVNLSVRTQAFLFDESGLDAAITAALAPWPGTQAQRLLGEVSVPVASPALLGGTTPLPASELARLPRLQQSTRPYAWRQWFAAQGLTVEGDLAGPRYELFSMLAEAAAGGAGVALIPPLLIAEELASGRLVCASDSVLDEGRAYWLVWPEGRGEGPLMRAFRAWLADESVACMLHE</sequence>
<keyword evidence="4" id="KW-0804">Transcription</keyword>
<dbReference type="InterPro" id="IPR005119">
    <property type="entry name" value="LysR_subst-bd"/>
</dbReference>
<dbReference type="InterPro" id="IPR000847">
    <property type="entry name" value="LysR_HTH_N"/>
</dbReference>
<evidence type="ECO:0000256" key="1">
    <source>
        <dbReference type="ARBA" id="ARBA00009437"/>
    </source>
</evidence>
<dbReference type="PANTHER" id="PTHR30537">
    <property type="entry name" value="HTH-TYPE TRANSCRIPTIONAL REGULATOR"/>
    <property type="match status" value="1"/>
</dbReference>
<comment type="similarity">
    <text evidence="1">Belongs to the LysR transcriptional regulatory family.</text>
</comment>
<dbReference type="GO" id="GO:0006351">
    <property type="term" value="P:DNA-templated transcription"/>
    <property type="evidence" value="ECO:0007669"/>
    <property type="project" value="TreeGrafter"/>
</dbReference>
<feature type="domain" description="HTH lysR-type" evidence="5">
    <location>
        <begin position="6"/>
        <end position="63"/>
    </location>
</feature>